<dbReference type="InterPro" id="IPR012308">
    <property type="entry name" value="DNA_ligase_ATP-dep_N"/>
</dbReference>
<evidence type="ECO:0000256" key="10">
    <source>
        <dbReference type="RuleBase" id="RU004196"/>
    </source>
</evidence>
<comment type="similarity">
    <text evidence="2 10">Belongs to the ATP-dependent DNA ligase family.</text>
</comment>
<keyword evidence="4" id="KW-0235">DNA replication</keyword>
<keyword evidence="5 9" id="KW-0547">Nucleotide-binding</keyword>
<dbReference type="Pfam" id="PF04675">
    <property type="entry name" value="DNA_ligase_A_N"/>
    <property type="match status" value="1"/>
</dbReference>
<feature type="compositionally biased region" description="Low complexity" evidence="11">
    <location>
        <begin position="40"/>
        <end position="54"/>
    </location>
</feature>
<dbReference type="PANTHER" id="PTHR45674">
    <property type="entry name" value="DNA LIGASE 1/3 FAMILY MEMBER"/>
    <property type="match status" value="1"/>
</dbReference>
<evidence type="ECO:0000256" key="2">
    <source>
        <dbReference type="ARBA" id="ARBA00007572"/>
    </source>
</evidence>
<dbReference type="CDD" id="cd07900">
    <property type="entry name" value="Adenylation_DNA_ligase_I_Euk"/>
    <property type="match status" value="1"/>
</dbReference>
<keyword evidence="14" id="KW-1185">Reference proteome</keyword>
<evidence type="ECO:0000256" key="11">
    <source>
        <dbReference type="SAM" id="MobiDB-lite"/>
    </source>
</evidence>
<dbReference type="GO" id="GO:0005634">
    <property type="term" value="C:nucleus"/>
    <property type="evidence" value="ECO:0007669"/>
    <property type="project" value="UniProtKB-SubCell"/>
</dbReference>
<dbReference type="SUPFAM" id="SSF117018">
    <property type="entry name" value="ATP-dependent DNA ligase DNA-binding domain"/>
    <property type="match status" value="1"/>
</dbReference>
<dbReference type="PROSITE" id="PS50160">
    <property type="entry name" value="DNA_LIGASE_A3"/>
    <property type="match status" value="1"/>
</dbReference>
<dbReference type="OrthoDB" id="206088at2759"/>
<evidence type="ECO:0000256" key="9">
    <source>
        <dbReference type="RuleBase" id="RU000617"/>
    </source>
</evidence>
<keyword evidence="3 9" id="KW-0436">Ligase</keyword>
<feature type="domain" description="ATP-dependent DNA ligase family profile" evidence="12">
    <location>
        <begin position="570"/>
        <end position="690"/>
    </location>
</feature>
<evidence type="ECO:0000256" key="1">
    <source>
        <dbReference type="ARBA" id="ARBA00004123"/>
    </source>
</evidence>
<dbReference type="AlphaFoldDB" id="A0A9Q5N7P1"/>
<keyword evidence="7" id="KW-0539">Nucleus</keyword>
<dbReference type="EMBL" id="LNZH02000198">
    <property type="protein sequence ID" value="OCB86868.1"/>
    <property type="molecule type" value="Genomic_DNA"/>
</dbReference>
<dbReference type="GO" id="GO:0005524">
    <property type="term" value="F:ATP binding"/>
    <property type="evidence" value="ECO:0007669"/>
    <property type="project" value="UniProtKB-KW"/>
</dbReference>
<organism evidence="13 14">
    <name type="scientific">Sanghuangporus baumii</name>
    <name type="common">Phellinus baumii</name>
    <dbReference type="NCBI Taxonomy" id="108892"/>
    <lineage>
        <taxon>Eukaryota</taxon>
        <taxon>Fungi</taxon>
        <taxon>Dikarya</taxon>
        <taxon>Basidiomycota</taxon>
        <taxon>Agaricomycotina</taxon>
        <taxon>Agaricomycetes</taxon>
        <taxon>Hymenochaetales</taxon>
        <taxon>Hymenochaetaceae</taxon>
        <taxon>Sanghuangporus</taxon>
    </lineage>
</organism>
<evidence type="ECO:0000256" key="4">
    <source>
        <dbReference type="ARBA" id="ARBA00022705"/>
    </source>
</evidence>
<feature type="compositionally biased region" description="Low complexity" evidence="11">
    <location>
        <begin position="1"/>
        <end position="13"/>
    </location>
</feature>
<keyword evidence="9" id="KW-0233">DNA recombination</keyword>
<dbReference type="GO" id="GO:0006281">
    <property type="term" value="P:DNA repair"/>
    <property type="evidence" value="ECO:0007669"/>
    <property type="project" value="UniProtKB-KW"/>
</dbReference>
<evidence type="ECO:0000256" key="5">
    <source>
        <dbReference type="ARBA" id="ARBA00022741"/>
    </source>
</evidence>
<dbReference type="InterPro" id="IPR050191">
    <property type="entry name" value="ATP-dep_DNA_ligase"/>
</dbReference>
<comment type="caution">
    <text evidence="13">The sequence shown here is derived from an EMBL/GenBank/DDBJ whole genome shotgun (WGS) entry which is preliminary data.</text>
</comment>
<dbReference type="InterPro" id="IPR000977">
    <property type="entry name" value="DNA_ligase_ATP-dep"/>
</dbReference>
<sequence>MPPRRSQPSSLSPSKKRKIQQDGSNASLDTYFRKTPQGIPSPDSSGGSRRASSSKFTIEDDENLARRLAAEESVDVEALKALEQKWKPRQASSLKRPVHEVIEVDSSDDSSINAITDFVARAGGNNSPKKFIKGETAAKENFSLNKQDLYDDVSTFPNLAEDPLCFSISRCPWSRTADSVPATSPYSFLAHTLSSLSGTRSRISITNILTNYLRSIIYHDPPALLPSLYLLSNSLSPPYVPIELGLGPSIISKAIQHVSGLTSASLKRLYTKSGDPGDVAFEAKSNLRTLIPHPPLTVTAVYSSLLRICHAKGEGATKQRQSIVEKLLVAAKGEEVRYLVRTMSQHIRVGAVRTSIIKALARALVLTRPATCQNIPSDDSPVFVSTSLLSKVTRKTKKDEEDPLRKTILQKWTSAEALLKRVYVQHPNFDHITEAVLQGGLEELADRVSLTIGIPLHPTLGSPARSLDEVYDRLGNLPFTAEFKYDGQRAQIHARRKEDDDLLIRIFSRHLEEMTDKYPDVTALVEGMFTASGQLRSFIIDTEIVAVDALDGSLRTFQELSNRARKGVRLEDIKIRVCVFVYDLMFLNDESLLEQPFRARRQLFRSNFPPVLPASPFLAKFDHVECCESEDGREAVEEFWQRAVDGRSEGLMIKLLDSGEVIEDADSAKTKQRRKPLPATYEPGKPQEVWEIRGADITLSPVSAAALGLVSRDRGLSLRFPRFIHVREDKGITDASSPEFLASMWRKQENRGKNTAGKDEGELIDASPEISEAEEEAEEEDE</sequence>
<evidence type="ECO:0000256" key="8">
    <source>
        <dbReference type="ARBA" id="ARBA00034003"/>
    </source>
</evidence>
<dbReference type="GO" id="GO:0006310">
    <property type="term" value="P:DNA recombination"/>
    <property type="evidence" value="ECO:0007669"/>
    <property type="project" value="UniProtKB-KW"/>
</dbReference>
<dbReference type="InterPro" id="IPR016059">
    <property type="entry name" value="DNA_ligase_ATP-dep_CS"/>
</dbReference>
<feature type="compositionally biased region" description="Acidic residues" evidence="11">
    <location>
        <begin position="771"/>
        <end position="782"/>
    </location>
</feature>
<dbReference type="PANTHER" id="PTHR45674:SF9">
    <property type="entry name" value="DNA LIGASE 3"/>
    <property type="match status" value="1"/>
</dbReference>
<evidence type="ECO:0000259" key="12">
    <source>
        <dbReference type="PROSITE" id="PS50160"/>
    </source>
</evidence>
<keyword evidence="6 9" id="KW-0067">ATP-binding</keyword>
<evidence type="ECO:0000256" key="3">
    <source>
        <dbReference type="ARBA" id="ARBA00022598"/>
    </source>
</evidence>
<comment type="catalytic activity">
    <reaction evidence="8 9">
        <text>ATP + (deoxyribonucleotide)n-3'-hydroxyl + 5'-phospho-(deoxyribonucleotide)m = (deoxyribonucleotide)n+m + AMP + diphosphate.</text>
        <dbReference type="EC" id="6.5.1.1"/>
    </reaction>
</comment>
<protein>
    <recommendedName>
        <fullName evidence="9">DNA ligase</fullName>
        <ecNumber evidence="9">6.5.1.1</ecNumber>
    </recommendedName>
</protein>
<dbReference type="GO" id="GO:0071897">
    <property type="term" value="P:DNA biosynthetic process"/>
    <property type="evidence" value="ECO:0007669"/>
    <property type="project" value="InterPro"/>
</dbReference>
<dbReference type="Gene3D" id="1.10.3260.10">
    <property type="entry name" value="DNA ligase, ATP-dependent, N-terminal domain"/>
    <property type="match status" value="1"/>
</dbReference>
<evidence type="ECO:0000256" key="6">
    <source>
        <dbReference type="ARBA" id="ARBA00022840"/>
    </source>
</evidence>
<dbReference type="NCBIfam" id="TIGR00574">
    <property type="entry name" value="dnl1"/>
    <property type="match status" value="1"/>
</dbReference>
<evidence type="ECO:0000313" key="13">
    <source>
        <dbReference type="EMBL" id="OCB86868.1"/>
    </source>
</evidence>
<proteinExistence type="inferred from homology"/>
<dbReference type="Pfam" id="PF01068">
    <property type="entry name" value="DNA_ligase_A_M"/>
    <property type="match status" value="1"/>
</dbReference>
<dbReference type="GO" id="GO:0003677">
    <property type="term" value="F:DNA binding"/>
    <property type="evidence" value="ECO:0007669"/>
    <property type="project" value="InterPro"/>
</dbReference>
<dbReference type="Gene3D" id="3.30.470.30">
    <property type="entry name" value="DNA ligase/mRNA capping enzyme"/>
    <property type="match status" value="1"/>
</dbReference>
<feature type="region of interest" description="Disordered" evidence="11">
    <location>
        <begin position="746"/>
        <end position="782"/>
    </location>
</feature>
<dbReference type="Gene3D" id="2.40.50.140">
    <property type="entry name" value="Nucleic acid-binding proteins"/>
    <property type="match status" value="1"/>
</dbReference>
<feature type="region of interest" description="Disordered" evidence="11">
    <location>
        <begin position="1"/>
        <end position="61"/>
    </location>
</feature>
<dbReference type="Gene3D" id="3.30.1490.70">
    <property type="match status" value="1"/>
</dbReference>
<evidence type="ECO:0000256" key="7">
    <source>
        <dbReference type="ARBA" id="ARBA00023242"/>
    </source>
</evidence>
<keyword evidence="9" id="KW-0227">DNA damage</keyword>
<dbReference type="PROSITE" id="PS00697">
    <property type="entry name" value="DNA_LIGASE_A1"/>
    <property type="match status" value="1"/>
</dbReference>
<dbReference type="FunFam" id="3.30.470.30:FF:000002">
    <property type="entry name" value="DNA ligase"/>
    <property type="match status" value="1"/>
</dbReference>
<keyword evidence="9" id="KW-0234">DNA repair</keyword>
<gene>
    <name evidence="13" type="ORF">A7U60_g6041</name>
</gene>
<reference evidence="13" key="1">
    <citation type="submission" date="2016-06" db="EMBL/GenBank/DDBJ databases">
        <title>Draft Genome sequence of the fungus Inonotus baumii.</title>
        <authorList>
            <person name="Zhu H."/>
            <person name="Lin W."/>
        </authorList>
    </citation>
    <scope>NUCLEOTIDE SEQUENCE</scope>
    <source>
        <strain evidence="13">821</strain>
    </source>
</reference>
<dbReference type="EC" id="6.5.1.1" evidence="9"/>
<dbReference type="InterPro" id="IPR012340">
    <property type="entry name" value="NA-bd_OB-fold"/>
</dbReference>
<dbReference type="GO" id="GO:0006273">
    <property type="term" value="P:lagging strand elongation"/>
    <property type="evidence" value="ECO:0007669"/>
    <property type="project" value="TreeGrafter"/>
</dbReference>
<feature type="compositionally biased region" description="Basic and acidic residues" evidence="11">
    <location>
        <begin position="746"/>
        <end position="761"/>
    </location>
</feature>
<dbReference type="SUPFAM" id="SSF56091">
    <property type="entry name" value="DNA ligase/mRNA capping enzyme, catalytic domain"/>
    <property type="match status" value="1"/>
</dbReference>
<dbReference type="GO" id="GO:0003910">
    <property type="term" value="F:DNA ligase (ATP) activity"/>
    <property type="evidence" value="ECO:0007669"/>
    <property type="project" value="UniProtKB-EC"/>
</dbReference>
<name>A0A9Q5N7P1_SANBA</name>
<dbReference type="SUPFAM" id="SSF50249">
    <property type="entry name" value="Nucleic acid-binding proteins"/>
    <property type="match status" value="1"/>
</dbReference>
<accession>A0A9Q5N7P1</accession>
<dbReference type="Proteomes" id="UP000757232">
    <property type="component" value="Unassembled WGS sequence"/>
</dbReference>
<evidence type="ECO:0000313" key="14">
    <source>
        <dbReference type="Proteomes" id="UP000757232"/>
    </source>
</evidence>
<dbReference type="InterPro" id="IPR036599">
    <property type="entry name" value="DNA_ligase_N_sf"/>
</dbReference>
<dbReference type="InterPro" id="IPR012310">
    <property type="entry name" value="DNA_ligase_ATP-dep_cent"/>
</dbReference>
<comment type="subcellular location">
    <subcellularLocation>
        <location evidence="1">Nucleus</location>
    </subcellularLocation>
</comment>